<reference evidence="1 2" key="1">
    <citation type="submission" date="2020-07" db="EMBL/GenBank/DDBJ databases">
        <title>Novel species isolated from subtropical streams in China.</title>
        <authorList>
            <person name="Lu H."/>
        </authorList>
    </citation>
    <scope>NUCLEOTIDE SEQUENCE [LARGE SCALE GENOMIC DNA]</scope>
    <source>
        <strain evidence="1 2">FT3S</strain>
    </source>
</reference>
<comment type="caution">
    <text evidence="1">The sequence shown here is derived from an EMBL/GenBank/DDBJ whole genome shotgun (WGS) entry which is preliminary data.</text>
</comment>
<dbReference type="Pfam" id="PF08822">
    <property type="entry name" value="DUF1804"/>
    <property type="match status" value="1"/>
</dbReference>
<protein>
    <submittedName>
        <fullName evidence="1">DUF1804 family protein</fullName>
    </submittedName>
</protein>
<dbReference type="EMBL" id="JACEZS010000008">
    <property type="protein sequence ID" value="MBA5605848.1"/>
    <property type="molecule type" value="Genomic_DNA"/>
</dbReference>
<name>A0A7W2EH70_9BURK</name>
<organism evidence="1 2">
    <name type="scientific">Rugamonas fusca</name>
    <dbReference type="NCBI Taxonomy" id="2758568"/>
    <lineage>
        <taxon>Bacteria</taxon>
        <taxon>Pseudomonadati</taxon>
        <taxon>Pseudomonadota</taxon>
        <taxon>Betaproteobacteria</taxon>
        <taxon>Burkholderiales</taxon>
        <taxon>Oxalobacteraceae</taxon>
        <taxon>Telluria group</taxon>
        <taxon>Rugamonas</taxon>
    </lineage>
</organism>
<evidence type="ECO:0000313" key="2">
    <source>
        <dbReference type="Proteomes" id="UP000566711"/>
    </source>
</evidence>
<dbReference type="AlphaFoldDB" id="A0A7W2EH70"/>
<gene>
    <name evidence="1" type="ORF">H3H36_10800</name>
</gene>
<sequence>MAKSAEIHALVRRHYIFDRLSLEQAAGMANVAYTTAKRWKEKAAAAGDDWDKVRSASTLAGGDVEQLSRQILTEMLVQFNAVLDMIKTDIDMPAAKRVELMSSLMDNIHKSMSAMRKFLPEANSLSIGMTVLRGLAEFVQERYPQHGSILVEILEPFGDVLPKILADAK</sequence>
<proteinExistence type="predicted"/>
<dbReference type="Proteomes" id="UP000566711">
    <property type="component" value="Unassembled WGS sequence"/>
</dbReference>
<evidence type="ECO:0000313" key="1">
    <source>
        <dbReference type="EMBL" id="MBA5605848.1"/>
    </source>
</evidence>
<dbReference type="InterPro" id="IPR014926">
    <property type="entry name" value="Phage_D3112_Orf24"/>
</dbReference>
<dbReference type="RefSeq" id="WP_182217250.1">
    <property type="nucleotide sequence ID" value="NZ_JACEZS010000008.1"/>
</dbReference>
<accession>A0A7W2EH70</accession>
<keyword evidence="2" id="KW-1185">Reference proteome</keyword>